<dbReference type="Gene3D" id="2.40.160.50">
    <property type="entry name" value="membrane protein fhac: a member of the omp85/tpsb transporter family"/>
    <property type="match status" value="1"/>
</dbReference>
<keyword evidence="3" id="KW-1185">Reference proteome</keyword>
<dbReference type="KEGG" id="ptq:P700755_001021"/>
<evidence type="ECO:0000313" key="2">
    <source>
        <dbReference type="EMBL" id="AFU67993.1"/>
    </source>
</evidence>
<dbReference type="AlphaFoldDB" id="K4IDT0"/>
<dbReference type="STRING" id="313595.P700755_001021"/>
<protein>
    <submittedName>
        <fullName evidence="2">Outer membrane protein</fullName>
    </submittedName>
</protein>
<evidence type="ECO:0000259" key="1">
    <source>
        <dbReference type="Pfam" id="PF03865"/>
    </source>
</evidence>
<proteinExistence type="predicted"/>
<dbReference type="InterPro" id="IPR005565">
    <property type="entry name" value="Hemolysn_activator_HlyB_C"/>
</dbReference>
<reference evidence="2" key="2">
    <citation type="submission" date="2012-09" db="EMBL/GenBank/DDBJ databases">
        <title>The complete sequence of Psychroflexus torquis an extreme psychrophile from sea-ice that is stimulated by light.</title>
        <authorList>
            <person name="Feng S."/>
            <person name="Powell S.M."/>
            <person name="Bowman J.P."/>
        </authorList>
    </citation>
    <scope>NUCLEOTIDE SEQUENCE [LARGE SCALE GENOMIC DNA]</scope>
    <source>
        <strain evidence="2">ATCC 700755</strain>
    </source>
</reference>
<dbReference type="Proteomes" id="UP000008514">
    <property type="component" value="Chromosome"/>
</dbReference>
<dbReference type="HOGENOM" id="CLU_030171_1_0_10"/>
<reference evidence="2" key="1">
    <citation type="submission" date="2006-03" db="EMBL/GenBank/DDBJ databases">
        <authorList>
            <person name="Bowman J."/>
            <person name="Ferriera S."/>
            <person name="Johnson J."/>
            <person name="Kravitz S."/>
            <person name="Halpern A."/>
            <person name="Remington K."/>
            <person name="Beeson K."/>
            <person name="Tran B."/>
            <person name="Rogers Y.-H."/>
            <person name="Friedman R."/>
            <person name="Venter J.C."/>
        </authorList>
    </citation>
    <scope>NUCLEOTIDE SEQUENCE [LARGE SCALE GENOMIC DNA]</scope>
    <source>
        <strain evidence="2">ATCC 700755</strain>
    </source>
</reference>
<evidence type="ECO:0000313" key="3">
    <source>
        <dbReference type="Proteomes" id="UP000008514"/>
    </source>
</evidence>
<dbReference type="EMBL" id="CP003879">
    <property type="protein sequence ID" value="AFU67993.1"/>
    <property type="molecule type" value="Genomic_DNA"/>
</dbReference>
<gene>
    <name evidence="2" type="ordered locus">P700755_001021</name>
</gene>
<sequence length="551" mass="62996">MLKLLFTFLCVVGLTFYSHSQTIHLQVNTMKDSLLSSKRYTLDSFDAAETELKLKIDSLRSIGYPFLELNQKITDKKLLASIRLNQKIDTLYIEIKKEDLDYIPKTIKIDDLEISLPYRDVQIFQKTIIEKLKTQGLSFGKSFLTDLEFKNDHALNANLVIDKGQKRRIDKVNIKGYESLPKSYISYFTGLKIGSEFIESRIQRNTEKLDNIPFISVKKPTEVLFKKDSTELFLYLEKFNSNTFDGFLGFGNNESNDFELNGYLNMVLLNNLNFGERLGVIYKNDGDGQRTFEGNIELPFVFTSPISVGADLRIFRRDSAFSNSSQTVELKYYLNEKLNLKGTAEFTNSTSLESEDLNSISEIESYSSSFYGIGAEFLKLGPRRLFGVNTYVNVNLSLGNRKTKNNTDQYKLTLNGQHQININYRNRLYLNLNSQILISNDFRNNELFRFGGVNSIRGFAENSLLASRFAVLQTEYRYILDTNLYANTVIDVGNYENKLNNINENIMGYGAGIGLKSKAGVFNLIIANSVSNVQESNFSNTRIHINFTSFF</sequence>
<accession>K4IDT0</accession>
<feature type="domain" description="Haemolysin activator HlyB C-terminal" evidence="1">
    <location>
        <begin position="337"/>
        <end position="513"/>
    </location>
</feature>
<organism evidence="2 3">
    <name type="scientific">Psychroflexus torquis (strain ATCC 700755 / CIP 106069 / ACAM 623)</name>
    <dbReference type="NCBI Taxonomy" id="313595"/>
    <lineage>
        <taxon>Bacteria</taxon>
        <taxon>Pseudomonadati</taxon>
        <taxon>Bacteroidota</taxon>
        <taxon>Flavobacteriia</taxon>
        <taxon>Flavobacteriales</taxon>
        <taxon>Flavobacteriaceae</taxon>
        <taxon>Psychroflexus</taxon>
    </lineage>
</organism>
<dbReference type="Pfam" id="PF03865">
    <property type="entry name" value="ShlB"/>
    <property type="match status" value="1"/>
</dbReference>
<dbReference type="eggNOG" id="COG0729">
    <property type="taxonomic scope" value="Bacteria"/>
</dbReference>
<dbReference type="OrthoDB" id="9811416at2"/>
<name>K4IDT0_PSYTT</name>